<evidence type="ECO:0000256" key="1">
    <source>
        <dbReference type="ARBA" id="ARBA00004141"/>
    </source>
</evidence>
<evidence type="ECO:0000256" key="5">
    <source>
        <dbReference type="SAM" id="MobiDB-lite"/>
    </source>
</evidence>
<evidence type="ECO:0000256" key="4">
    <source>
        <dbReference type="ARBA" id="ARBA00023136"/>
    </source>
</evidence>
<protein>
    <submittedName>
        <fullName evidence="6">Uncharacterized protein</fullName>
    </submittedName>
</protein>
<evidence type="ECO:0000256" key="2">
    <source>
        <dbReference type="ARBA" id="ARBA00022692"/>
    </source>
</evidence>
<feature type="region of interest" description="Disordered" evidence="5">
    <location>
        <begin position="291"/>
        <end position="314"/>
    </location>
</feature>
<dbReference type="PANTHER" id="PTHR17920:SF3">
    <property type="entry name" value="TRANSMEMBRANE AND COILED-COIL DOMAIN-CONTAINING PROTEIN 4"/>
    <property type="match status" value="1"/>
</dbReference>
<dbReference type="InterPro" id="IPR007941">
    <property type="entry name" value="DUF726"/>
</dbReference>
<keyword evidence="3" id="KW-1133">Transmembrane helix</keyword>
<organism evidence="6 7">
    <name type="scientific">Discostella pseudostelligera</name>
    <dbReference type="NCBI Taxonomy" id="259834"/>
    <lineage>
        <taxon>Eukaryota</taxon>
        <taxon>Sar</taxon>
        <taxon>Stramenopiles</taxon>
        <taxon>Ochrophyta</taxon>
        <taxon>Bacillariophyta</taxon>
        <taxon>Coscinodiscophyceae</taxon>
        <taxon>Thalassiosirophycidae</taxon>
        <taxon>Stephanodiscales</taxon>
        <taxon>Stephanodiscaceae</taxon>
        <taxon>Discostella</taxon>
    </lineage>
</organism>
<reference evidence="6 7" key="1">
    <citation type="submission" date="2024-10" db="EMBL/GenBank/DDBJ databases">
        <title>Updated reference genomes for cyclostephanoid diatoms.</title>
        <authorList>
            <person name="Roberts W.R."/>
            <person name="Alverson A.J."/>
        </authorList>
    </citation>
    <scope>NUCLEOTIDE SEQUENCE [LARGE SCALE GENOMIC DNA]</scope>
    <source>
        <strain evidence="6 7">AJA232-27</strain>
    </source>
</reference>
<name>A0ABD3MKD0_9STRA</name>
<dbReference type="GO" id="GO:0016020">
    <property type="term" value="C:membrane"/>
    <property type="evidence" value="ECO:0007669"/>
    <property type="project" value="UniProtKB-SubCell"/>
</dbReference>
<dbReference type="EMBL" id="JALLBG020000135">
    <property type="protein sequence ID" value="KAL3762441.1"/>
    <property type="molecule type" value="Genomic_DNA"/>
</dbReference>
<dbReference type="Proteomes" id="UP001530293">
    <property type="component" value="Unassembled WGS sequence"/>
</dbReference>
<gene>
    <name evidence="6" type="ORF">ACHAWU_008144</name>
</gene>
<comment type="subcellular location">
    <subcellularLocation>
        <location evidence="1">Membrane</location>
        <topology evidence="1">Multi-pass membrane protein</topology>
    </subcellularLocation>
</comment>
<evidence type="ECO:0000313" key="7">
    <source>
        <dbReference type="Proteomes" id="UP001530293"/>
    </source>
</evidence>
<dbReference type="Pfam" id="PF05277">
    <property type="entry name" value="DUF726"/>
    <property type="match status" value="2"/>
</dbReference>
<feature type="region of interest" description="Disordered" evidence="5">
    <location>
        <begin position="127"/>
        <end position="153"/>
    </location>
</feature>
<evidence type="ECO:0000256" key="3">
    <source>
        <dbReference type="ARBA" id="ARBA00022989"/>
    </source>
</evidence>
<sequence>MIPLSSSSVYLSHGEKELIDGVLHDAKITNLKKRGLLGIGCNDKDEIDELLAKTTPAKITRNSVFKSGPMENEFDMKSDLDLSENDDQTDKKINSVAAATYTGTRARENDTAVVSSEQNDVAIPHHRRAPSSIIDPQKQGRSDDNEAIENTDGESRPVVWDWTRLYGTADIHTVTWESKMLSSLCHIVEKMAFEISGQATRVALQFSVIGAVLSAVMVPSVLATFTKFIDDPYQIVVIRADEAGRELAKCLLQSDERRPVTLVGFSFGARVIYSCLRELARQQDIWEETRTSNTNVTADGTKGSQSSLASNTGDQENQFVYDREPASLVADVIFIGLPRAIDEQVLTSCRRVTGGRFVHCYTRNDWFLTLMFIARAGTPCGIKPITNVPGVENYDVTEFVEAHTKYADAIPRILQHVRFAEP</sequence>
<accession>A0ABD3MKD0</accession>
<proteinExistence type="predicted"/>
<dbReference type="AlphaFoldDB" id="A0ABD3MKD0"/>
<keyword evidence="4" id="KW-0472">Membrane</keyword>
<comment type="caution">
    <text evidence="6">The sequence shown here is derived from an EMBL/GenBank/DDBJ whole genome shotgun (WGS) entry which is preliminary data.</text>
</comment>
<keyword evidence="2" id="KW-0812">Transmembrane</keyword>
<keyword evidence="7" id="KW-1185">Reference proteome</keyword>
<dbReference type="PANTHER" id="PTHR17920">
    <property type="entry name" value="TRANSMEMBRANE AND COILED-COIL DOMAIN-CONTAINING PROTEIN 4 TMCO4"/>
    <property type="match status" value="1"/>
</dbReference>
<evidence type="ECO:0000313" key="6">
    <source>
        <dbReference type="EMBL" id="KAL3762441.1"/>
    </source>
</evidence>